<dbReference type="AlphaFoldDB" id="A0A5C4J5E1"/>
<dbReference type="CDD" id="cd01127">
    <property type="entry name" value="TrwB_TraG_TraD_VirD4"/>
    <property type="match status" value="2"/>
</dbReference>
<dbReference type="Gene3D" id="3.40.50.300">
    <property type="entry name" value="P-loop containing nucleotide triphosphate hydrolases"/>
    <property type="match status" value="2"/>
</dbReference>
<organism evidence="2 3">
    <name type="scientific">Actinomadura soli</name>
    <dbReference type="NCBI Taxonomy" id="2508997"/>
    <lineage>
        <taxon>Bacteria</taxon>
        <taxon>Bacillati</taxon>
        <taxon>Actinomycetota</taxon>
        <taxon>Actinomycetes</taxon>
        <taxon>Streptosporangiales</taxon>
        <taxon>Thermomonosporaceae</taxon>
        <taxon>Actinomadura</taxon>
    </lineage>
</organism>
<feature type="compositionally biased region" description="Basic residues" evidence="1">
    <location>
        <begin position="717"/>
        <end position="727"/>
    </location>
</feature>
<dbReference type="RefSeq" id="WP_138648480.1">
    <property type="nucleotide sequence ID" value="NZ_VCKW01000191.1"/>
</dbReference>
<dbReference type="PANTHER" id="PTHR30121:SF6">
    <property type="entry name" value="SLR6007 PROTEIN"/>
    <property type="match status" value="1"/>
</dbReference>
<dbReference type="InterPro" id="IPR051162">
    <property type="entry name" value="T4SS_component"/>
</dbReference>
<dbReference type="GO" id="GO:0016020">
    <property type="term" value="C:membrane"/>
    <property type="evidence" value="ECO:0007669"/>
    <property type="project" value="InterPro"/>
</dbReference>
<dbReference type="Proteomes" id="UP000309174">
    <property type="component" value="Unassembled WGS sequence"/>
</dbReference>
<evidence type="ECO:0000313" key="2">
    <source>
        <dbReference type="EMBL" id="TMQ91739.1"/>
    </source>
</evidence>
<dbReference type="SUPFAM" id="SSF52540">
    <property type="entry name" value="P-loop containing nucleoside triphosphate hydrolases"/>
    <property type="match status" value="1"/>
</dbReference>
<dbReference type="InterPro" id="IPR027417">
    <property type="entry name" value="P-loop_NTPase"/>
</dbReference>
<dbReference type="EMBL" id="VCKW01000191">
    <property type="protein sequence ID" value="TMQ91739.1"/>
    <property type="molecule type" value="Genomic_DNA"/>
</dbReference>
<keyword evidence="3" id="KW-1185">Reference proteome</keyword>
<name>A0A5C4J5E1_9ACTN</name>
<feature type="region of interest" description="Disordered" evidence="1">
    <location>
        <begin position="669"/>
        <end position="727"/>
    </location>
</feature>
<evidence type="ECO:0000313" key="3">
    <source>
        <dbReference type="Proteomes" id="UP000309174"/>
    </source>
</evidence>
<proteinExistence type="predicted"/>
<sequence>MSEASRMVFGELYLPRPLAFGRVVEWLTHLASEPRAGRLVLEVRADGRRVRYLLGCDAREATRLRRRLADALPRALLVMGGPHPAPRRRPTAAGQLRQCPAGLPLHTETPEATTRALLSAIAVPLRVGEELVVQTVLGPSRSPRSVPARAIEPASLWTLLTRGQRPASPETRKRLARRLGQAGFAATVRLGVASHDATRRRRLLRDLLGALATTQTPGVRLDLVREPAERLSQARAPWHWPLRLSVTEVAALLGWPYDDDQQTADLPGLPPVHPKPLRAAATVHQGPRVFARSAVPGDDRQIGISPTDQTFHAITYGPSGSGKTTALLHLIMADIAAGRPVVVLDPKRQLIDDIMARIPEHRIGDVVELNAADATPVSFNPLEVANRDPDVVVDGIMAVFQAVFSDGWGPRTSDIMSASLRTLARTSTSEHPATLIDLPRLLTEPEFRRPLVGRVQDDVALAGFWSWYQSQSPGAQAAAIAPALNKLRQFLLRPALTRMLNQRTGRFRLRDVFRENKIVLIPLNEGLVGSGTATLLGNLVVADLWQAIQERASETDPSGRPGMMFIDEAHRFTGLPVPLADALAQSRSLGVGWILASQFRHQFGPELRAAVDINARSKIVFATEHDDARDMARLAPGLVAEEFMALPRFHAYANLVANGRPSGWALVETLPPPPATTDPEQVRAAVRAGYGPAPQPPAPEADEAPHPEPPARPPTRIGRRRRQRRTS</sequence>
<accession>A0A5C4J5E1</accession>
<dbReference type="OrthoDB" id="3258326at2"/>
<protein>
    <submittedName>
        <fullName evidence="2">Type IV secretory system conjugative DNA transfer family protein</fullName>
    </submittedName>
</protein>
<comment type="caution">
    <text evidence="2">The sequence shown here is derived from an EMBL/GenBank/DDBJ whole genome shotgun (WGS) entry which is preliminary data.</text>
</comment>
<reference evidence="2 3" key="1">
    <citation type="submission" date="2019-05" db="EMBL/GenBank/DDBJ databases">
        <title>Draft genome sequence of Actinomadura sp. 14C53.</title>
        <authorList>
            <person name="Saricaoglu S."/>
            <person name="Isik K."/>
        </authorList>
    </citation>
    <scope>NUCLEOTIDE SEQUENCE [LARGE SCALE GENOMIC DNA]</scope>
    <source>
        <strain evidence="2 3">14C53</strain>
    </source>
</reference>
<evidence type="ECO:0000256" key="1">
    <source>
        <dbReference type="SAM" id="MobiDB-lite"/>
    </source>
</evidence>
<dbReference type="InterPro" id="IPR003688">
    <property type="entry name" value="TraG/VirD4"/>
</dbReference>
<dbReference type="Pfam" id="PF02534">
    <property type="entry name" value="T4SS-DNA_transf"/>
    <property type="match status" value="1"/>
</dbReference>
<dbReference type="PANTHER" id="PTHR30121">
    <property type="entry name" value="UNCHARACTERIZED PROTEIN YJGR-RELATED"/>
    <property type="match status" value="1"/>
</dbReference>
<gene>
    <name evidence="2" type="ORF">ETD83_29495</name>
</gene>